<dbReference type="Pfam" id="PF13715">
    <property type="entry name" value="CarbopepD_reg_2"/>
    <property type="match status" value="1"/>
</dbReference>
<protein>
    <submittedName>
        <fullName evidence="11">Outer membrane receptor proteins, mostly Fe transport</fullName>
    </submittedName>
</protein>
<dbReference type="Gene3D" id="2.170.130.10">
    <property type="entry name" value="TonB-dependent receptor, plug domain"/>
    <property type="match status" value="1"/>
</dbReference>
<dbReference type="STRING" id="593133.SAMN04488006_0557"/>
<keyword evidence="2 7" id="KW-0813">Transport</keyword>
<dbReference type="GO" id="GO:0009279">
    <property type="term" value="C:cell outer membrane"/>
    <property type="evidence" value="ECO:0007669"/>
    <property type="project" value="UniProtKB-SubCell"/>
</dbReference>
<evidence type="ECO:0000256" key="7">
    <source>
        <dbReference type="PROSITE-ProRule" id="PRU01360"/>
    </source>
</evidence>
<feature type="signal peptide" evidence="8">
    <location>
        <begin position="1"/>
        <end position="18"/>
    </location>
</feature>
<dbReference type="Proteomes" id="UP000199312">
    <property type="component" value="Unassembled WGS sequence"/>
</dbReference>
<evidence type="ECO:0000256" key="2">
    <source>
        <dbReference type="ARBA" id="ARBA00022448"/>
    </source>
</evidence>
<dbReference type="PANTHER" id="PTHR40980">
    <property type="entry name" value="PLUG DOMAIN-CONTAINING PROTEIN"/>
    <property type="match status" value="1"/>
</dbReference>
<comment type="similarity">
    <text evidence="7">Belongs to the TonB-dependent receptor family.</text>
</comment>
<keyword evidence="3 7" id="KW-1134">Transmembrane beta strand</keyword>
<evidence type="ECO:0000256" key="4">
    <source>
        <dbReference type="ARBA" id="ARBA00022692"/>
    </source>
</evidence>
<evidence type="ECO:0000256" key="5">
    <source>
        <dbReference type="ARBA" id="ARBA00023136"/>
    </source>
</evidence>
<dbReference type="EMBL" id="FOZP01000001">
    <property type="protein sequence ID" value="SFS31329.1"/>
    <property type="molecule type" value="Genomic_DNA"/>
</dbReference>
<dbReference type="SUPFAM" id="SSF49464">
    <property type="entry name" value="Carboxypeptidase regulatory domain-like"/>
    <property type="match status" value="1"/>
</dbReference>
<evidence type="ECO:0000256" key="1">
    <source>
        <dbReference type="ARBA" id="ARBA00004571"/>
    </source>
</evidence>
<evidence type="ECO:0000259" key="10">
    <source>
        <dbReference type="Pfam" id="PF14905"/>
    </source>
</evidence>
<organism evidence="11 12">
    <name type="scientific">Lutibacter maritimus</name>
    <dbReference type="NCBI Taxonomy" id="593133"/>
    <lineage>
        <taxon>Bacteria</taxon>
        <taxon>Pseudomonadati</taxon>
        <taxon>Bacteroidota</taxon>
        <taxon>Flavobacteriia</taxon>
        <taxon>Flavobacteriales</taxon>
        <taxon>Flavobacteriaceae</taxon>
        <taxon>Lutibacter</taxon>
    </lineage>
</organism>
<dbReference type="PROSITE" id="PS52016">
    <property type="entry name" value="TONB_DEPENDENT_REC_3"/>
    <property type="match status" value="1"/>
</dbReference>
<dbReference type="InterPro" id="IPR008969">
    <property type="entry name" value="CarboxyPept-like_regulatory"/>
</dbReference>
<name>A0A1I6NTY5_9FLAO</name>
<dbReference type="PANTHER" id="PTHR40980:SF4">
    <property type="entry name" value="TONB-DEPENDENT RECEPTOR-LIKE BETA-BARREL DOMAIN-CONTAINING PROTEIN"/>
    <property type="match status" value="1"/>
</dbReference>
<dbReference type="InterPro" id="IPR041700">
    <property type="entry name" value="OMP_b-brl_3"/>
</dbReference>
<sequence length="823" mass="93626">MKKFILLTLSFISLISIAQNPGNQSPQLKNNSAQQYSITGIVLDAETKQPLEYATIVCTPLNGKAITGGITDQNGKFDVQVAKGSYDISVEFISFKTKTFKNREIKEDLNLGTILLEINAESLNEVEIIAEKSTVEIRLDKKIYNVGKDMTVKGGTASDVLDNVPSVSVDVEGNVSLRGSENVRILVNGKPSGLVGLSGTDALRQLPADAIEKVEVITSPSARYDAEGTAGILNIILRKGKALGFNSSFTATAGNPDYFGASANLNYRTNKVNYFTNIGYNYNNSPGKSKSDVTYLNPINDAPKYISENTKYTRENNRFNSQFGVEYYINDKTSLTGTVLYRTSDGDDASTNTRQEFNASKSLLAKNYRLEDETEKDKTLEYTLNLTKDFKKEGHKLTVDFRYGKSNEDNKSNIFEEDDLGIVDENTIERSFTDETSEDVLLKADYVLPINENTQFEFGVNADLNNQTTDYLLEEFENNQYVNNTNFSNTLDFQQNVYSVYSQYGQKINKFSYLFGLRLENTDRTIKLIQTNEDFSENFTELFPTVNLGLEFSESENITLGYSRRLSRPRSFYLNPFETRTSKTYIRSGNIYLDPTYTNSFDFGYLKRWDKITLNSSIYYQHTINNIEWVESETLRDIDNVETLVILRSPINLSSQDRYGFEFTTNYTPLKWWKLTNSFNFFKSSTEGNYNNVSYDKEDTNWFTRLESRITLPGKIDWQTSGMYMGPSEGAFSKRDGIFSVNLAFSKDILNENGTLSLNVSDLLNSRKRTSSSYTNNTISKSEFQWRSRQILLNFTYRFNQNKKRERSRSFDSGGGEEEMFKA</sequence>
<keyword evidence="4 7" id="KW-0812">Transmembrane</keyword>
<keyword evidence="12" id="KW-1185">Reference proteome</keyword>
<reference evidence="12" key="1">
    <citation type="submission" date="2016-10" db="EMBL/GenBank/DDBJ databases">
        <authorList>
            <person name="Varghese N."/>
            <person name="Submissions S."/>
        </authorList>
    </citation>
    <scope>NUCLEOTIDE SEQUENCE [LARGE SCALE GENOMIC DNA]</scope>
    <source>
        <strain evidence="12">DSM 24450</strain>
    </source>
</reference>
<dbReference type="Gene3D" id="2.40.170.20">
    <property type="entry name" value="TonB-dependent receptor, beta-barrel domain"/>
    <property type="match status" value="1"/>
</dbReference>
<dbReference type="OrthoDB" id="8764943at2"/>
<feature type="domain" description="Outer membrane protein beta-barrel" evidence="10">
    <location>
        <begin position="388"/>
        <end position="797"/>
    </location>
</feature>
<dbReference type="Pfam" id="PF07715">
    <property type="entry name" value="Plug"/>
    <property type="match status" value="1"/>
</dbReference>
<accession>A0A1I6NTY5</accession>
<dbReference type="InterPro" id="IPR037066">
    <property type="entry name" value="Plug_dom_sf"/>
</dbReference>
<dbReference type="InterPro" id="IPR036942">
    <property type="entry name" value="Beta-barrel_TonB_sf"/>
</dbReference>
<evidence type="ECO:0000259" key="9">
    <source>
        <dbReference type="Pfam" id="PF07715"/>
    </source>
</evidence>
<gene>
    <name evidence="11" type="ORF">SAMN04488006_0557</name>
</gene>
<keyword evidence="11" id="KW-0675">Receptor</keyword>
<evidence type="ECO:0000256" key="8">
    <source>
        <dbReference type="SAM" id="SignalP"/>
    </source>
</evidence>
<dbReference type="SUPFAM" id="SSF56935">
    <property type="entry name" value="Porins"/>
    <property type="match status" value="1"/>
</dbReference>
<dbReference type="AlphaFoldDB" id="A0A1I6NTY5"/>
<evidence type="ECO:0000256" key="6">
    <source>
        <dbReference type="ARBA" id="ARBA00023237"/>
    </source>
</evidence>
<keyword evidence="6 7" id="KW-0998">Cell outer membrane</keyword>
<dbReference type="InterPro" id="IPR012910">
    <property type="entry name" value="Plug_dom"/>
</dbReference>
<evidence type="ECO:0000313" key="11">
    <source>
        <dbReference type="EMBL" id="SFS31329.1"/>
    </source>
</evidence>
<keyword evidence="5 7" id="KW-0472">Membrane</keyword>
<dbReference type="Pfam" id="PF14905">
    <property type="entry name" value="OMP_b-brl_3"/>
    <property type="match status" value="1"/>
</dbReference>
<comment type="subcellular location">
    <subcellularLocation>
        <location evidence="1 7">Cell outer membrane</location>
        <topology evidence="1 7">Multi-pass membrane protein</topology>
    </subcellularLocation>
</comment>
<feature type="domain" description="TonB-dependent receptor plug" evidence="9">
    <location>
        <begin position="155"/>
        <end position="232"/>
    </location>
</feature>
<evidence type="ECO:0000256" key="3">
    <source>
        <dbReference type="ARBA" id="ARBA00022452"/>
    </source>
</evidence>
<feature type="chain" id="PRO_5011533449" evidence="8">
    <location>
        <begin position="19"/>
        <end position="823"/>
    </location>
</feature>
<proteinExistence type="inferred from homology"/>
<keyword evidence="8" id="KW-0732">Signal</keyword>
<evidence type="ECO:0000313" key="12">
    <source>
        <dbReference type="Proteomes" id="UP000199312"/>
    </source>
</evidence>
<dbReference type="InterPro" id="IPR039426">
    <property type="entry name" value="TonB-dep_rcpt-like"/>
</dbReference>
<dbReference type="RefSeq" id="WP_090222357.1">
    <property type="nucleotide sequence ID" value="NZ_FOZP01000001.1"/>
</dbReference>
<dbReference type="Gene3D" id="2.60.40.1120">
    <property type="entry name" value="Carboxypeptidase-like, regulatory domain"/>
    <property type="match status" value="1"/>
</dbReference>